<dbReference type="PANTHER" id="PTHR34982:SF4">
    <property type="entry name" value="TYPE 3 SECRETION SYSTEM STATOR PROTEIN"/>
    <property type="match status" value="1"/>
</dbReference>
<name>A0A6J5F5F6_9BURK</name>
<dbReference type="NCBIfam" id="TIGR02499">
    <property type="entry name" value="HrpE_YscL_not"/>
    <property type="match status" value="1"/>
</dbReference>
<evidence type="ECO:0000256" key="2">
    <source>
        <dbReference type="ARBA" id="ARBA00022448"/>
    </source>
</evidence>
<feature type="coiled-coil region" evidence="7">
    <location>
        <begin position="61"/>
        <end position="92"/>
    </location>
</feature>
<evidence type="ECO:0000313" key="10">
    <source>
        <dbReference type="EMBL" id="CAB3772872.1"/>
    </source>
</evidence>
<dbReference type="PANTHER" id="PTHR34982">
    <property type="entry name" value="YOP PROTEINS TRANSLOCATION PROTEIN L"/>
    <property type="match status" value="1"/>
</dbReference>
<evidence type="ECO:0000259" key="9">
    <source>
        <dbReference type="Pfam" id="PF02108"/>
    </source>
</evidence>
<evidence type="ECO:0000256" key="7">
    <source>
        <dbReference type="SAM" id="Coils"/>
    </source>
</evidence>
<evidence type="ECO:0000313" key="11">
    <source>
        <dbReference type="Proteomes" id="UP000494363"/>
    </source>
</evidence>
<dbReference type="GO" id="GO:0030254">
    <property type="term" value="P:protein secretion by the type III secretion system"/>
    <property type="evidence" value="ECO:0007669"/>
    <property type="project" value="InterPro"/>
</dbReference>
<dbReference type="EMBL" id="CADIKH010000064">
    <property type="protein sequence ID" value="CAB3772872.1"/>
    <property type="molecule type" value="Genomic_DNA"/>
</dbReference>
<evidence type="ECO:0000256" key="6">
    <source>
        <dbReference type="ARBA" id="ARBA00040494"/>
    </source>
</evidence>
<dbReference type="AlphaFoldDB" id="A0A6J5F5F6"/>
<evidence type="ECO:0000256" key="4">
    <source>
        <dbReference type="ARBA" id="ARBA00022927"/>
    </source>
</evidence>
<dbReference type="InterPro" id="IPR012842">
    <property type="entry name" value="T3SS_SctL/SctL2"/>
</dbReference>
<protein>
    <recommendedName>
        <fullName evidence="6">Type 3 secretion system stator protein</fullName>
    </recommendedName>
</protein>
<keyword evidence="3" id="KW-0963">Cytoplasm</keyword>
<keyword evidence="11" id="KW-1185">Reference proteome</keyword>
<dbReference type="InterPro" id="IPR018035">
    <property type="entry name" value="Flagellar_FliH/T3SS_HrpE"/>
</dbReference>
<feature type="domain" description="Flagellar assembly protein FliH/Type III secretion system HrpE" evidence="9">
    <location>
        <begin position="111"/>
        <end position="228"/>
    </location>
</feature>
<dbReference type="GO" id="GO:0005829">
    <property type="term" value="C:cytosol"/>
    <property type="evidence" value="ECO:0007669"/>
    <property type="project" value="TreeGrafter"/>
</dbReference>
<dbReference type="InterPro" id="IPR051472">
    <property type="entry name" value="T3SS_Stator/FliH"/>
</dbReference>
<proteinExistence type="inferred from homology"/>
<evidence type="ECO:0000256" key="5">
    <source>
        <dbReference type="ARBA" id="ARBA00024335"/>
    </source>
</evidence>
<dbReference type="Proteomes" id="UP000494363">
    <property type="component" value="Unassembled WGS sequence"/>
</dbReference>
<keyword evidence="2" id="KW-0813">Transport</keyword>
<keyword evidence="4" id="KW-0653">Protein transport</keyword>
<organism evidence="10 11">
    <name type="scientific">Paraburkholderia humisilvae</name>
    <dbReference type="NCBI Taxonomy" id="627669"/>
    <lineage>
        <taxon>Bacteria</taxon>
        <taxon>Pseudomonadati</taxon>
        <taxon>Pseudomonadota</taxon>
        <taxon>Betaproteobacteria</taxon>
        <taxon>Burkholderiales</taxon>
        <taxon>Burkholderiaceae</taxon>
        <taxon>Paraburkholderia</taxon>
    </lineage>
</organism>
<reference evidence="10 11" key="1">
    <citation type="submission" date="2020-04" db="EMBL/GenBank/DDBJ databases">
        <authorList>
            <person name="De Canck E."/>
        </authorList>
    </citation>
    <scope>NUCLEOTIDE SEQUENCE [LARGE SCALE GENOMIC DNA]</scope>
    <source>
        <strain evidence="10 11">LMG 29542</strain>
    </source>
</reference>
<comment type="similarity">
    <text evidence="5">Belongs to the SctL stator family.</text>
</comment>
<comment type="subcellular location">
    <subcellularLocation>
        <location evidence="1">Cytoplasm</location>
    </subcellularLocation>
</comment>
<dbReference type="Gene3D" id="1.20.5.2950">
    <property type="match status" value="1"/>
</dbReference>
<keyword evidence="7" id="KW-0175">Coiled coil</keyword>
<dbReference type="NCBIfam" id="NF006574">
    <property type="entry name" value="PRK09098.1"/>
    <property type="match status" value="1"/>
</dbReference>
<evidence type="ECO:0000256" key="1">
    <source>
        <dbReference type="ARBA" id="ARBA00004496"/>
    </source>
</evidence>
<evidence type="ECO:0000256" key="3">
    <source>
        <dbReference type="ARBA" id="ARBA00022490"/>
    </source>
</evidence>
<accession>A0A6J5F5F6</accession>
<dbReference type="Pfam" id="PF02108">
    <property type="entry name" value="FliH"/>
    <property type="match status" value="1"/>
</dbReference>
<feature type="region of interest" description="Disordered" evidence="8">
    <location>
        <begin position="245"/>
        <end position="292"/>
    </location>
</feature>
<evidence type="ECO:0000256" key="8">
    <source>
        <dbReference type="SAM" id="MobiDB-lite"/>
    </source>
</evidence>
<sequence length="292" mass="31850">MVIWLKHNRRATMDSSVEVDDANLGLQGDVIPAAVFGELLELEQANAALARERLTLLADARAQAEAIVDDARQAAARLLEQAREEYEDASERGYADGLDHARTEWMEQVASSAETQSQLQRGMRTRLAEIVSSAVEQIVSVQNRDALFERALTTVERIVDGATYLRVTVHPQDVESAQMMFDQLVSRWRAAGSRLSLSVTADKRLPVGSCICESDCGTIDASLTTQLRAMRNAVSRALNRAIDVGGPEQATHGLASTDDTESVTDAPTDPTVTSQHDGVGHYPYPIDDEADE</sequence>
<gene>
    <name evidence="10" type="ORF">LMG29542_07005</name>
</gene>